<keyword evidence="3" id="KW-1185">Reference proteome</keyword>
<dbReference type="PANTHER" id="PTHR42080:SF3">
    <property type="entry name" value="SRR1-LIKE DOMAIN-CONTAINING PROTEIN"/>
    <property type="match status" value="1"/>
</dbReference>
<evidence type="ECO:0000259" key="1">
    <source>
        <dbReference type="Pfam" id="PF07985"/>
    </source>
</evidence>
<gene>
    <name evidence="2" type="ORF">ACN42_g6272</name>
</gene>
<comment type="caution">
    <text evidence="2">The sequence shown here is derived from an EMBL/GenBank/DDBJ whole genome shotgun (WGS) entry which is preliminary data.</text>
</comment>
<dbReference type="Pfam" id="PF07985">
    <property type="entry name" value="SRR1"/>
    <property type="match status" value="1"/>
</dbReference>
<feature type="domain" description="SRR1-like" evidence="1">
    <location>
        <begin position="7"/>
        <end position="111"/>
    </location>
</feature>
<proteinExistence type="predicted"/>
<evidence type="ECO:0000313" key="2">
    <source>
        <dbReference type="EMBL" id="KUM60854.1"/>
    </source>
</evidence>
<dbReference type="OrthoDB" id="5230585at2759"/>
<organism evidence="2 3">
    <name type="scientific">Penicillium freii</name>
    <dbReference type="NCBI Taxonomy" id="48697"/>
    <lineage>
        <taxon>Eukaryota</taxon>
        <taxon>Fungi</taxon>
        <taxon>Dikarya</taxon>
        <taxon>Ascomycota</taxon>
        <taxon>Pezizomycotina</taxon>
        <taxon>Eurotiomycetes</taxon>
        <taxon>Eurotiomycetidae</taxon>
        <taxon>Eurotiales</taxon>
        <taxon>Aspergillaceae</taxon>
        <taxon>Penicillium</taxon>
    </lineage>
</organism>
<dbReference type="AlphaFoldDB" id="A0A101MHT2"/>
<sequence>MILSKVTGHNINNVVGIACGSLSRPDRPQSAFQHALLITTRNWLRKNELTEQTLSCFMQDPEYTSVDREILDGLGFQTVDDPEGFLKVDEQSIVLSIAPNVPVKHIIADIARPAVVIWFRVK</sequence>
<dbReference type="EMBL" id="LLXE01000158">
    <property type="protein sequence ID" value="KUM60854.1"/>
    <property type="molecule type" value="Genomic_DNA"/>
</dbReference>
<dbReference type="PROSITE" id="PS51257">
    <property type="entry name" value="PROKAR_LIPOPROTEIN"/>
    <property type="match status" value="1"/>
</dbReference>
<dbReference type="PANTHER" id="PTHR42080">
    <property type="entry name" value="SRR1 DOMAIN-CONTAINING PROTEIN"/>
    <property type="match status" value="1"/>
</dbReference>
<accession>A0A101MHT2</accession>
<reference evidence="2 3" key="1">
    <citation type="submission" date="2015-10" db="EMBL/GenBank/DDBJ databases">
        <title>Genome sequencing of Penicillium freii.</title>
        <authorList>
            <person name="Nguyen H.D."/>
            <person name="Visagie C.M."/>
            <person name="Seifert K.A."/>
        </authorList>
    </citation>
    <scope>NUCLEOTIDE SEQUENCE [LARGE SCALE GENOMIC DNA]</scope>
    <source>
        <strain evidence="2 3">DAOM 242723</strain>
    </source>
</reference>
<dbReference type="Proteomes" id="UP000055045">
    <property type="component" value="Unassembled WGS sequence"/>
</dbReference>
<dbReference type="InterPro" id="IPR012942">
    <property type="entry name" value="SRR1-like"/>
</dbReference>
<protein>
    <recommendedName>
        <fullName evidence="1">SRR1-like domain-containing protein</fullName>
    </recommendedName>
</protein>
<name>A0A101MHT2_PENFR</name>
<evidence type="ECO:0000313" key="3">
    <source>
        <dbReference type="Proteomes" id="UP000055045"/>
    </source>
</evidence>